<reference evidence="2" key="1">
    <citation type="journal article" date="2019" name="Sci. Rep.">
        <title>Draft genome of Tanacetum cinerariifolium, the natural source of mosquito coil.</title>
        <authorList>
            <person name="Yamashiro T."/>
            <person name="Shiraishi A."/>
            <person name="Satake H."/>
            <person name="Nakayama K."/>
        </authorList>
    </citation>
    <scope>NUCLEOTIDE SEQUENCE</scope>
</reference>
<name>A0A699K5I8_TANCI</name>
<gene>
    <name evidence="2" type="ORF">Tci_642218</name>
</gene>
<organism evidence="2">
    <name type="scientific">Tanacetum cinerariifolium</name>
    <name type="common">Dalmatian daisy</name>
    <name type="synonym">Chrysanthemum cinerariifolium</name>
    <dbReference type="NCBI Taxonomy" id="118510"/>
    <lineage>
        <taxon>Eukaryota</taxon>
        <taxon>Viridiplantae</taxon>
        <taxon>Streptophyta</taxon>
        <taxon>Embryophyta</taxon>
        <taxon>Tracheophyta</taxon>
        <taxon>Spermatophyta</taxon>
        <taxon>Magnoliopsida</taxon>
        <taxon>eudicotyledons</taxon>
        <taxon>Gunneridae</taxon>
        <taxon>Pentapetalae</taxon>
        <taxon>asterids</taxon>
        <taxon>campanulids</taxon>
        <taxon>Asterales</taxon>
        <taxon>Asteraceae</taxon>
        <taxon>Asteroideae</taxon>
        <taxon>Anthemideae</taxon>
        <taxon>Anthemidinae</taxon>
        <taxon>Tanacetum</taxon>
    </lineage>
</organism>
<evidence type="ECO:0000256" key="1">
    <source>
        <dbReference type="SAM" id="MobiDB-lite"/>
    </source>
</evidence>
<protein>
    <submittedName>
        <fullName evidence="2">Uncharacterized protein</fullName>
    </submittedName>
</protein>
<proteinExistence type="predicted"/>
<feature type="non-terminal residue" evidence="2">
    <location>
        <position position="131"/>
    </location>
</feature>
<dbReference type="EMBL" id="BKCJ010471770">
    <property type="protein sequence ID" value="GFA70246.1"/>
    <property type="molecule type" value="Genomic_DNA"/>
</dbReference>
<comment type="caution">
    <text evidence="2">The sequence shown here is derived from an EMBL/GenBank/DDBJ whole genome shotgun (WGS) entry which is preliminary data.</text>
</comment>
<sequence>PRCKHHPLPATTSTAIATAGATPRTTTTADYTTTGTTTTSTAAVTPPRSRHHPTVHATAATTAATAAAFPAAAAAVAGCGRQHGRHPRVMSKKGMSAATPPLCWRSDDSTPPQPHLVVSGCDGATPCGTTG</sequence>
<feature type="non-terminal residue" evidence="2">
    <location>
        <position position="1"/>
    </location>
</feature>
<feature type="compositionally biased region" description="Low complexity" evidence="1">
    <location>
        <begin position="10"/>
        <end position="45"/>
    </location>
</feature>
<accession>A0A699K5I8</accession>
<evidence type="ECO:0000313" key="2">
    <source>
        <dbReference type="EMBL" id="GFA70246.1"/>
    </source>
</evidence>
<dbReference type="AlphaFoldDB" id="A0A699K5I8"/>
<feature type="region of interest" description="Disordered" evidence="1">
    <location>
        <begin position="1"/>
        <end position="52"/>
    </location>
</feature>